<dbReference type="PANTHER" id="PTHR47969:SF6">
    <property type="entry name" value="KINESIN-LIKE PROTEIN KIN-4C"/>
    <property type="match status" value="1"/>
</dbReference>
<sequence>MGSSDMASQPQSDSVKVAVNVRPLITPELVLGCTDCVTVTPGEPQVQIGPHIFTYDHVYGSTGSSSSLIFEQCVYPLIDSLFCGYNTTVLAYGQTGSGKTYTMGTNYSGESNCGGIIPQVMETIFKKADAMKGDTEFLIRVSFIEIFKEEVFDLLDDPGSVAKAAAPARVPIQIRETANGSITLAGVTEAEVKSKEEMALHLARGSLSRATGSTNMNSQSSRSHAIFTISIEQKRTSSSASEKSTSNEYDILSSKFHLVDLAGSERAKRTGADGLRLKEGIHINRGLLALGNVISALGDEKKRKEGAFVPYRDSKLTRLLQDSLGGNSKTVMIACISPADSNAEETINTLKYANRARNIQNKAVINRDPVTAEMQKLRSQLEQLQSELLFSRSGSAALEELQLLQQKVSLLELKNSELYCELKEREMSCEQLAQRAVAAQLEKDQLMLKLDSARNGKSWDDIENAGSEQDVDLMKTYISKIQQLEAEVTRQKFSTACRNGLHDRLALDKGMLLDDLGSGCEVGTLEVSSEVDEEEKEREHSSIQEKLENMLSSSSSAMVSMASQLSEAEERERVFNGRGRWNHVRSLPDAKNTMNYLFQLASSSRCQLHDKEVMCIEKDLIIGELKEKVVALNGRTRQLEAQVNDLHNQNMQLFAAMNNAKKSGRASRRDTTIDPEDGQIYALRKSARGSQFQHGKSSFYWSDDMDISDADESGELEDMSDDGSDTDWVESSRKINNTRRRTSNPSRNNSLTDVKSEMPSEEIPTIQKEHASSQCCSCSSKSLCKLTRYCECRALGSQCGTGCGCNASKCSNRMRVVKEEIDDEPPSEKEGSEFGNVSSSGNDAKMKEEVKQGIMLLENAVAEKETQQPKSRKPLADIGNNDAKQAGAKPKQRKNWRKSATIQLVPTEPPAPAPASAPDNAEAAPQNRADIPLRLPRAMSSVSAAESNPLTDRNATKAGESVSSNKENGSVATTRVPAPAPARSRKNAAMEKENHLG</sequence>
<feature type="region of interest" description="Disordered" evidence="12">
    <location>
        <begin position="820"/>
        <end position="847"/>
    </location>
</feature>
<keyword evidence="7" id="KW-0961">Cell wall biogenesis/degradation</keyword>
<feature type="binding site" evidence="9">
    <location>
        <begin position="93"/>
        <end position="100"/>
    </location>
    <ligand>
        <name>ATP</name>
        <dbReference type="ChEBI" id="CHEBI:30616"/>
    </ligand>
</feature>
<dbReference type="InterPro" id="IPR027640">
    <property type="entry name" value="Kinesin-like_fam"/>
</dbReference>
<evidence type="ECO:0000256" key="2">
    <source>
        <dbReference type="ARBA" id="ARBA00022701"/>
    </source>
</evidence>
<evidence type="ECO:0000256" key="6">
    <source>
        <dbReference type="ARBA" id="ARBA00023175"/>
    </source>
</evidence>
<evidence type="ECO:0000256" key="9">
    <source>
        <dbReference type="PROSITE-ProRule" id="PRU00283"/>
    </source>
</evidence>
<evidence type="ECO:0000259" key="13">
    <source>
        <dbReference type="PROSITE" id="PS50067"/>
    </source>
</evidence>
<feature type="compositionally biased region" description="Low complexity" evidence="12">
    <location>
        <begin position="916"/>
        <end position="925"/>
    </location>
</feature>
<evidence type="ECO:0000313" key="15">
    <source>
        <dbReference type="Proteomes" id="UP000324705"/>
    </source>
</evidence>
<dbReference type="GO" id="GO:0007018">
    <property type="term" value="P:microtubule-based movement"/>
    <property type="evidence" value="ECO:0007669"/>
    <property type="project" value="InterPro"/>
</dbReference>
<name>A0A9R1R5G9_TRITD</name>
<feature type="coiled-coil region" evidence="11">
    <location>
        <begin position="367"/>
        <end position="449"/>
    </location>
</feature>
<feature type="compositionally biased region" description="Low complexity" evidence="12">
    <location>
        <begin position="743"/>
        <end position="752"/>
    </location>
</feature>
<dbReference type="Gene3D" id="3.40.850.10">
    <property type="entry name" value="Kinesin motor domain"/>
    <property type="match status" value="1"/>
</dbReference>
<dbReference type="Pfam" id="PF00225">
    <property type="entry name" value="Kinesin"/>
    <property type="match status" value="1"/>
</dbReference>
<dbReference type="FunFam" id="3.40.850.10:FF:000032">
    <property type="entry name" value="kinesin-like protein KIN-4A isoform X1"/>
    <property type="match status" value="1"/>
</dbReference>
<keyword evidence="6 9" id="KW-0505">Motor protein</keyword>
<feature type="compositionally biased region" description="Basic and acidic residues" evidence="12">
    <location>
        <begin position="988"/>
        <end position="997"/>
    </location>
</feature>
<proteinExistence type="inferred from homology"/>
<dbReference type="InterPro" id="IPR036961">
    <property type="entry name" value="Kinesin_motor_dom_sf"/>
</dbReference>
<evidence type="ECO:0000256" key="5">
    <source>
        <dbReference type="ARBA" id="ARBA00023054"/>
    </source>
</evidence>
<dbReference type="InterPro" id="IPR019821">
    <property type="entry name" value="Kinesin_motor_CS"/>
</dbReference>
<dbReference type="GO" id="GO:0005874">
    <property type="term" value="C:microtubule"/>
    <property type="evidence" value="ECO:0007669"/>
    <property type="project" value="UniProtKB-KW"/>
</dbReference>
<feature type="compositionally biased region" description="Acidic residues" evidence="12">
    <location>
        <begin position="710"/>
        <end position="728"/>
    </location>
</feature>
<evidence type="ECO:0000256" key="4">
    <source>
        <dbReference type="ARBA" id="ARBA00022840"/>
    </source>
</evidence>
<protein>
    <recommendedName>
        <fullName evidence="10">Kinesin-like protein</fullName>
    </recommendedName>
</protein>
<keyword evidence="4 9" id="KW-0067">ATP-binding</keyword>
<dbReference type="InterPro" id="IPR027417">
    <property type="entry name" value="P-loop_NTPase"/>
</dbReference>
<keyword evidence="5 11" id="KW-0175">Coiled coil</keyword>
<dbReference type="GO" id="GO:0051231">
    <property type="term" value="P:spindle elongation"/>
    <property type="evidence" value="ECO:0007669"/>
    <property type="project" value="TreeGrafter"/>
</dbReference>
<dbReference type="GO" id="GO:0008017">
    <property type="term" value="F:microtubule binding"/>
    <property type="evidence" value="ECO:0007669"/>
    <property type="project" value="InterPro"/>
</dbReference>
<evidence type="ECO:0000256" key="12">
    <source>
        <dbReference type="SAM" id="MobiDB-lite"/>
    </source>
</evidence>
<keyword evidence="3 9" id="KW-0547">Nucleotide-binding</keyword>
<dbReference type="Gramene" id="TRITD2Av1G074010.9">
    <property type="protein sequence ID" value="TRITD2Av1G074010.9"/>
    <property type="gene ID" value="TRITD2Av1G074010"/>
</dbReference>
<reference evidence="14 15" key="1">
    <citation type="submission" date="2017-09" db="EMBL/GenBank/DDBJ databases">
        <authorList>
            <consortium name="International Durum Wheat Genome Sequencing Consortium (IDWGSC)"/>
            <person name="Milanesi L."/>
        </authorList>
    </citation>
    <scope>NUCLEOTIDE SEQUENCE [LARGE SCALE GENOMIC DNA]</scope>
    <source>
        <strain evidence="15">cv. Svevo</strain>
    </source>
</reference>
<dbReference type="PANTHER" id="PTHR47969">
    <property type="entry name" value="CHROMOSOME-ASSOCIATED KINESIN KIF4A-RELATED"/>
    <property type="match status" value="1"/>
</dbReference>
<evidence type="ECO:0000256" key="7">
    <source>
        <dbReference type="ARBA" id="ARBA00023316"/>
    </source>
</evidence>
<dbReference type="InterPro" id="IPR001752">
    <property type="entry name" value="Kinesin_motor_dom"/>
</dbReference>
<evidence type="ECO:0000256" key="3">
    <source>
        <dbReference type="ARBA" id="ARBA00022741"/>
    </source>
</evidence>
<dbReference type="Proteomes" id="UP000324705">
    <property type="component" value="Chromosome 2A"/>
</dbReference>
<keyword evidence="15" id="KW-1185">Reference proteome</keyword>
<dbReference type="AlphaFoldDB" id="A0A9R1R5G9"/>
<evidence type="ECO:0000313" key="14">
    <source>
        <dbReference type="EMBL" id="VAH28893.1"/>
    </source>
</evidence>
<organism evidence="14 15">
    <name type="scientific">Triticum turgidum subsp. durum</name>
    <name type="common">Durum wheat</name>
    <name type="synonym">Triticum durum</name>
    <dbReference type="NCBI Taxonomy" id="4567"/>
    <lineage>
        <taxon>Eukaryota</taxon>
        <taxon>Viridiplantae</taxon>
        <taxon>Streptophyta</taxon>
        <taxon>Embryophyta</taxon>
        <taxon>Tracheophyta</taxon>
        <taxon>Spermatophyta</taxon>
        <taxon>Magnoliopsida</taxon>
        <taxon>Liliopsida</taxon>
        <taxon>Poales</taxon>
        <taxon>Poaceae</taxon>
        <taxon>BOP clade</taxon>
        <taxon>Pooideae</taxon>
        <taxon>Triticodae</taxon>
        <taxon>Triticeae</taxon>
        <taxon>Triticinae</taxon>
        <taxon>Triticum</taxon>
    </lineage>
</organism>
<dbReference type="PROSITE" id="PS00411">
    <property type="entry name" value="KINESIN_MOTOR_1"/>
    <property type="match status" value="1"/>
</dbReference>
<dbReference type="GO" id="GO:0005524">
    <property type="term" value="F:ATP binding"/>
    <property type="evidence" value="ECO:0007669"/>
    <property type="project" value="UniProtKB-UniRule"/>
</dbReference>
<comment type="similarity">
    <text evidence="8">Belongs to the TRAFAC class myosin-kinesin ATPase superfamily. Kinesin family. KIN-4 subfamily.</text>
</comment>
<dbReference type="GO" id="GO:0071555">
    <property type="term" value="P:cell wall organization"/>
    <property type="evidence" value="ECO:0007669"/>
    <property type="project" value="UniProtKB-KW"/>
</dbReference>
<feature type="region of interest" description="Disordered" evidence="12">
    <location>
        <begin position="710"/>
        <end position="759"/>
    </location>
</feature>
<dbReference type="PROSITE" id="PS50067">
    <property type="entry name" value="KINESIN_MOTOR_2"/>
    <property type="match status" value="1"/>
</dbReference>
<feature type="coiled-coil region" evidence="11">
    <location>
        <begin position="622"/>
        <end position="649"/>
    </location>
</feature>
<dbReference type="CDD" id="cd01372">
    <property type="entry name" value="KISc_KIF4"/>
    <property type="match status" value="1"/>
</dbReference>
<dbReference type="GO" id="GO:0007052">
    <property type="term" value="P:mitotic spindle organization"/>
    <property type="evidence" value="ECO:0007669"/>
    <property type="project" value="TreeGrafter"/>
</dbReference>
<feature type="domain" description="Kinesin motor" evidence="13">
    <location>
        <begin position="14"/>
        <end position="359"/>
    </location>
</feature>
<dbReference type="SUPFAM" id="SSF52540">
    <property type="entry name" value="P-loop containing nucleoside triphosphate hydrolases"/>
    <property type="match status" value="1"/>
</dbReference>
<dbReference type="SMART" id="SM00129">
    <property type="entry name" value="KISc"/>
    <property type="match status" value="1"/>
</dbReference>
<dbReference type="PRINTS" id="PR00380">
    <property type="entry name" value="KINESINHEAVY"/>
</dbReference>
<evidence type="ECO:0000256" key="8">
    <source>
        <dbReference type="ARBA" id="ARBA00061175"/>
    </source>
</evidence>
<evidence type="ECO:0000256" key="10">
    <source>
        <dbReference type="RuleBase" id="RU000394"/>
    </source>
</evidence>
<feature type="region of interest" description="Disordered" evidence="12">
    <location>
        <begin position="860"/>
        <end position="997"/>
    </location>
</feature>
<dbReference type="EMBL" id="LT934113">
    <property type="protein sequence ID" value="VAH28893.1"/>
    <property type="molecule type" value="Genomic_DNA"/>
</dbReference>
<keyword evidence="2 10" id="KW-0493">Microtubule</keyword>
<evidence type="ECO:0000256" key="1">
    <source>
        <dbReference type="ARBA" id="ARBA00011738"/>
    </source>
</evidence>
<gene>
    <name evidence="14" type="ORF">TRITD_2Av1G074010</name>
</gene>
<dbReference type="GO" id="GO:0003777">
    <property type="term" value="F:microtubule motor activity"/>
    <property type="evidence" value="ECO:0007669"/>
    <property type="project" value="InterPro"/>
</dbReference>
<evidence type="ECO:0000256" key="11">
    <source>
        <dbReference type="SAM" id="Coils"/>
    </source>
</evidence>
<comment type="subunit">
    <text evidence="1">Homodimer.</text>
</comment>
<dbReference type="GO" id="GO:0005875">
    <property type="term" value="C:microtubule associated complex"/>
    <property type="evidence" value="ECO:0007669"/>
    <property type="project" value="TreeGrafter"/>
</dbReference>
<feature type="compositionally biased region" description="Polar residues" evidence="12">
    <location>
        <begin position="940"/>
        <end position="953"/>
    </location>
</feature>
<accession>A0A9R1R5G9</accession>